<evidence type="ECO:0000313" key="2">
    <source>
        <dbReference type="Proteomes" id="UP001321473"/>
    </source>
</evidence>
<comment type="caution">
    <text evidence="1">The sequence shown here is derived from an EMBL/GenBank/DDBJ whole genome shotgun (WGS) entry which is preliminary data.</text>
</comment>
<organism evidence="1 2">
    <name type="scientific">Amblyomma americanum</name>
    <name type="common">Lone star tick</name>
    <dbReference type="NCBI Taxonomy" id="6943"/>
    <lineage>
        <taxon>Eukaryota</taxon>
        <taxon>Metazoa</taxon>
        <taxon>Ecdysozoa</taxon>
        <taxon>Arthropoda</taxon>
        <taxon>Chelicerata</taxon>
        <taxon>Arachnida</taxon>
        <taxon>Acari</taxon>
        <taxon>Parasitiformes</taxon>
        <taxon>Ixodida</taxon>
        <taxon>Ixodoidea</taxon>
        <taxon>Ixodidae</taxon>
        <taxon>Amblyomminae</taxon>
        <taxon>Amblyomma</taxon>
    </lineage>
</organism>
<gene>
    <name evidence="1" type="ORF">V5799_021743</name>
</gene>
<evidence type="ECO:0000313" key="1">
    <source>
        <dbReference type="EMBL" id="KAK8788481.1"/>
    </source>
</evidence>
<name>A0AAQ4FNZ0_AMBAM</name>
<keyword evidence="2" id="KW-1185">Reference proteome</keyword>
<reference evidence="1 2" key="1">
    <citation type="journal article" date="2023" name="Arcadia Sci">
        <title>De novo assembly of a long-read Amblyomma americanum tick genome.</title>
        <authorList>
            <person name="Chou S."/>
            <person name="Poskanzer K.E."/>
            <person name="Rollins M."/>
            <person name="Thuy-Boun P.S."/>
        </authorList>
    </citation>
    <scope>NUCLEOTIDE SEQUENCE [LARGE SCALE GENOMIC DNA]</scope>
    <source>
        <strain evidence="1">F_SG_1</strain>
        <tissue evidence="1">Salivary glands</tissue>
    </source>
</reference>
<dbReference type="Proteomes" id="UP001321473">
    <property type="component" value="Unassembled WGS sequence"/>
</dbReference>
<dbReference type="EMBL" id="JARKHS020000739">
    <property type="protein sequence ID" value="KAK8788481.1"/>
    <property type="molecule type" value="Genomic_DNA"/>
</dbReference>
<sequence>MAFKTALSTLRTVEKAAALAKGKRYPTVNQQAQESLAVGSHEEQVPSVPGAT</sequence>
<accession>A0AAQ4FNZ0</accession>
<protein>
    <submittedName>
        <fullName evidence="1">Uncharacterized protein</fullName>
    </submittedName>
</protein>
<dbReference type="AlphaFoldDB" id="A0AAQ4FNZ0"/>
<proteinExistence type="predicted"/>
<feature type="non-terminal residue" evidence="1">
    <location>
        <position position="52"/>
    </location>
</feature>